<keyword evidence="4 8" id="KW-1133">Transmembrane helix</keyword>
<dbReference type="PANTHER" id="PTHR21143:SF104">
    <property type="entry name" value="GUSTATORY RECEPTOR 8A-RELATED"/>
    <property type="match status" value="1"/>
</dbReference>
<evidence type="ECO:0000256" key="8">
    <source>
        <dbReference type="SAM" id="Phobius"/>
    </source>
</evidence>
<evidence type="ECO:0000256" key="1">
    <source>
        <dbReference type="ARBA" id="ARBA00004651"/>
    </source>
</evidence>
<dbReference type="EMBL" id="JAHWGI010001240">
    <property type="protein sequence ID" value="KAK3925863.1"/>
    <property type="molecule type" value="Genomic_DNA"/>
</dbReference>
<feature type="transmembrane region" description="Helical" evidence="8">
    <location>
        <begin position="80"/>
        <end position="99"/>
    </location>
</feature>
<evidence type="ECO:0000256" key="2">
    <source>
        <dbReference type="ARBA" id="ARBA00022475"/>
    </source>
</evidence>
<keyword evidence="5 8" id="KW-0472">Membrane</keyword>
<dbReference type="GO" id="GO:0030424">
    <property type="term" value="C:axon"/>
    <property type="evidence" value="ECO:0007669"/>
    <property type="project" value="TreeGrafter"/>
</dbReference>
<dbReference type="PANTHER" id="PTHR21143">
    <property type="entry name" value="INVERTEBRATE GUSTATORY RECEPTOR"/>
    <property type="match status" value="1"/>
</dbReference>
<evidence type="ECO:0000256" key="7">
    <source>
        <dbReference type="ARBA" id="ARBA00023224"/>
    </source>
</evidence>
<dbReference type="GO" id="GO:0005886">
    <property type="term" value="C:plasma membrane"/>
    <property type="evidence" value="ECO:0007669"/>
    <property type="project" value="UniProtKB-SubCell"/>
</dbReference>
<reference evidence="9" key="1">
    <citation type="submission" date="2021-07" db="EMBL/GenBank/DDBJ databases">
        <authorList>
            <person name="Catto M.A."/>
            <person name="Jacobson A."/>
            <person name="Kennedy G."/>
            <person name="Labadie P."/>
            <person name="Hunt B.G."/>
            <person name="Srinivasan R."/>
        </authorList>
    </citation>
    <scope>NUCLEOTIDE SEQUENCE</scope>
    <source>
        <strain evidence="9">PL_HMW_Pooled</strain>
        <tissue evidence="9">Head</tissue>
    </source>
</reference>
<dbReference type="InterPro" id="IPR013604">
    <property type="entry name" value="7TM_chemorcpt"/>
</dbReference>
<keyword evidence="7" id="KW-0807">Transducer</keyword>
<dbReference type="GO" id="GO:0007635">
    <property type="term" value="P:chemosensory behavior"/>
    <property type="evidence" value="ECO:0007669"/>
    <property type="project" value="TreeGrafter"/>
</dbReference>
<proteinExistence type="predicted"/>
<feature type="transmembrane region" description="Helical" evidence="8">
    <location>
        <begin position="111"/>
        <end position="130"/>
    </location>
</feature>
<dbReference type="GO" id="GO:0007165">
    <property type="term" value="P:signal transduction"/>
    <property type="evidence" value="ECO:0007669"/>
    <property type="project" value="UniProtKB-KW"/>
</dbReference>
<dbReference type="Pfam" id="PF08395">
    <property type="entry name" value="7tm_7"/>
    <property type="match status" value="1"/>
</dbReference>
<reference evidence="9" key="2">
    <citation type="journal article" date="2023" name="BMC Genomics">
        <title>Pest status, molecular evolution, and epigenetic factors derived from the genome assembly of Frankliniella fusca, a thysanopteran phytovirus vector.</title>
        <authorList>
            <person name="Catto M.A."/>
            <person name="Labadie P.E."/>
            <person name="Jacobson A.L."/>
            <person name="Kennedy G.G."/>
            <person name="Srinivasan R."/>
            <person name="Hunt B.G."/>
        </authorList>
    </citation>
    <scope>NUCLEOTIDE SEQUENCE</scope>
    <source>
        <strain evidence="9">PL_HMW_Pooled</strain>
    </source>
</reference>
<name>A0AAE1LN65_9NEOP</name>
<comment type="caution">
    <text evidence="9">The sequence shown here is derived from an EMBL/GenBank/DDBJ whole genome shotgun (WGS) entry which is preliminary data.</text>
</comment>
<keyword evidence="10" id="KW-1185">Reference proteome</keyword>
<keyword evidence="2" id="KW-1003">Cell membrane</keyword>
<evidence type="ECO:0000256" key="4">
    <source>
        <dbReference type="ARBA" id="ARBA00022989"/>
    </source>
</evidence>
<organism evidence="9 10">
    <name type="scientific">Frankliniella fusca</name>
    <dbReference type="NCBI Taxonomy" id="407009"/>
    <lineage>
        <taxon>Eukaryota</taxon>
        <taxon>Metazoa</taxon>
        <taxon>Ecdysozoa</taxon>
        <taxon>Arthropoda</taxon>
        <taxon>Hexapoda</taxon>
        <taxon>Insecta</taxon>
        <taxon>Pterygota</taxon>
        <taxon>Neoptera</taxon>
        <taxon>Paraneoptera</taxon>
        <taxon>Thysanoptera</taxon>
        <taxon>Terebrantia</taxon>
        <taxon>Thripoidea</taxon>
        <taxon>Thripidae</taxon>
        <taxon>Frankliniella</taxon>
    </lineage>
</organism>
<evidence type="ECO:0000256" key="6">
    <source>
        <dbReference type="ARBA" id="ARBA00023170"/>
    </source>
</evidence>
<gene>
    <name evidence="9" type="ORF">KUF71_014112</name>
</gene>
<dbReference type="AlphaFoldDB" id="A0AAE1LN65"/>
<evidence type="ECO:0000313" key="9">
    <source>
        <dbReference type="EMBL" id="KAK3925863.1"/>
    </source>
</evidence>
<dbReference type="GO" id="GO:0008049">
    <property type="term" value="P:male courtship behavior"/>
    <property type="evidence" value="ECO:0007669"/>
    <property type="project" value="TreeGrafter"/>
</dbReference>
<accession>A0AAE1LN65</accession>
<evidence type="ECO:0000256" key="3">
    <source>
        <dbReference type="ARBA" id="ARBA00022692"/>
    </source>
</evidence>
<dbReference type="GO" id="GO:0050909">
    <property type="term" value="P:sensory perception of taste"/>
    <property type="evidence" value="ECO:0007669"/>
    <property type="project" value="InterPro"/>
</dbReference>
<dbReference type="GO" id="GO:0043025">
    <property type="term" value="C:neuronal cell body"/>
    <property type="evidence" value="ECO:0007669"/>
    <property type="project" value="TreeGrafter"/>
</dbReference>
<keyword evidence="3 8" id="KW-0812">Transmembrane</keyword>
<evidence type="ECO:0000256" key="5">
    <source>
        <dbReference type="ARBA" id="ARBA00023136"/>
    </source>
</evidence>
<evidence type="ECO:0000313" key="10">
    <source>
        <dbReference type="Proteomes" id="UP001219518"/>
    </source>
</evidence>
<feature type="non-terminal residue" evidence="9">
    <location>
        <position position="204"/>
    </location>
</feature>
<keyword evidence="6 9" id="KW-0675">Receptor</keyword>
<protein>
    <submittedName>
        <fullName evidence="9">Gustatory receptor 2a</fullName>
    </submittedName>
</protein>
<sequence>VALLWLSVRAVNRRLEAMIRGLPLVRGGLHPPALVAAPEGRSSVDILLPTVHGEVRDVHALHAQVRYSLSLLTSAHSIQLILLALISFTGVTTSLYIWFTSRDVDSVLALARSGLVSLFLFGVLTAGELVKREFTMRHTQKLLIYHKMDPVTRLELRRFSQQHLNQGLQVSVYGFLSLDYTMIQGIIGSVTTYLIMVIQLSPEE</sequence>
<dbReference type="GO" id="GO:0030425">
    <property type="term" value="C:dendrite"/>
    <property type="evidence" value="ECO:0007669"/>
    <property type="project" value="TreeGrafter"/>
</dbReference>
<comment type="subcellular location">
    <subcellularLocation>
        <location evidence="1">Cell membrane</location>
        <topology evidence="1">Multi-pass membrane protein</topology>
    </subcellularLocation>
</comment>
<dbReference type="Proteomes" id="UP001219518">
    <property type="component" value="Unassembled WGS sequence"/>
</dbReference>